<dbReference type="AlphaFoldDB" id="A0A135T9P6"/>
<dbReference type="Proteomes" id="UP000070054">
    <property type="component" value="Unassembled WGS sequence"/>
</dbReference>
<name>A0A135T9P6_9PEZI</name>
<evidence type="ECO:0000256" key="1">
    <source>
        <dbReference type="SAM" id="MobiDB-lite"/>
    </source>
</evidence>
<evidence type="ECO:0000313" key="3">
    <source>
        <dbReference type="Proteomes" id="UP000070054"/>
    </source>
</evidence>
<organism evidence="2 3">
    <name type="scientific">Colletotrichum nymphaeae SA-01</name>
    <dbReference type="NCBI Taxonomy" id="1460502"/>
    <lineage>
        <taxon>Eukaryota</taxon>
        <taxon>Fungi</taxon>
        <taxon>Dikarya</taxon>
        <taxon>Ascomycota</taxon>
        <taxon>Pezizomycotina</taxon>
        <taxon>Sordariomycetes</taxon>
        <taxon>Hypocreomycetidae</taxon>
        <taxon>Glomerellales</taxon>
        <taxon>Glomerellaceae</taxon>
        <taxon>Colletotrichum</taxon>
        <taxon>Colletotrichum acutatum species complex</taxon>
    </lineage>
</organism>
<comment type="caution">
    <text evidence="2">The sequence shown here is derived from an EMBL/GenBank/DDBJ whole genome shotgun (WGS) entry which is preliminary data.</text>
</comment>
<reference evidence="2 3" key="1">
    <citation type="submission" date="2014-02" db="EMBL/GenBank/DDBJ databases">
        <title>The genome sequence of Colletotrichum nymphaeae SA-01.</title>
        <authorList>
            <person name="Baroncelli R."/>
            <person name="Thon M.R."/>
        </authorList>
    </citation>
    <scope>NUCLEOTIDE SEQUENCE [LARGE SCALE GENOMIC DNA]</scope>
    <source>
        <strain evidence="2 3">SA-01</strain>
    </source>
</reference>
<keyword evidence="3" id="KW-1185">Reference proteome</keyword>
<gene>
    <name evidence="2" type="ORF">CNYM01_08098</name>
</gene>
<accession>A0A135T9P6</accession>
<feature type="region of interest" description="Disordered" evidence="1">
    <location>
        <begin position="357"/>
        <end position="379"/>
    </location>
</feature>
<feature type="region of interest" description="Disordered" evidence="1">
    <location>
        <begin position="294"/>
        <end position="343"/>
    </location>
</feature>
<protein>
    <submittedName>
        <fullName evidence="2">Uncharacterized protein</fullName>
    </submittedName>
</protein>
<dbReference type="EMBL" id="JEMN01001192">
    <property type="protein sequence ID" value="KXH44877.1"/>
    <property type="molecule type" value="Genomic_DNA"/>
</dbReference>
<sequence>MIHAWLRLDYDLLLKELCSLSQTLFVVAWDTGDGARGPRARDGVGLNKPEVCQEGYLFWAVAQWLIAQPEDFADVDTMSSIAKRWNTTMAMTRDILVAQPAEEVDEDNVVSAASASDALEVPTADDFGLLVDPSEEVDCGVLTGMSVSLAKELRHTNAIKLSDVIFGVLLLWLKRNLLCILRGANHLNSIMQGQEYAVDARNPYLLRELIRGISLIQSFTDSSGAAVIRVNLTRIEVYDNRRSESVILPWARFELRDTRKSGLGCSNPRGGRMKEFIVLGRFPTIPFNSSHSFSNPSPAAHLSNGSRVENADHPPQSETVFGATPANTDEPDSPVPNVSSKSASGYIKEIAEPPRRTYRETTVASKSHPSLGGKGVIANTRPHNPKNVFRVLKILDADYITTLIGEFQEALGDIEVHLLKGSRHLEDVESNKFATLYFGTIIANFKATLVEVMEYVDMIATEVHISDKL</sequence>
<evidence type="ECO:0000313" key="2">
    <source>
        <dbReference type="EMBL" id="KXH44877.1"/>
    </source>
</evidence>
<dbReference type="OrthoDB" id="5244662at2759"/>
<proteinExistence type="predicted"/>